<dbReference type="Proteomes" id="UP000030765">
    <property type="component" value="Unassembled WGS sequence"/>
</dbReference>
<dbReference type="EMBL" id="KE524806">
    <property type="protein sequence ID" value="KFB36947.1"/>
    <property type="molecule type" value="Genomic_DNA"/>
</dbReference>
<accession>A0A084VG53</accession>
<evidence type="ECO:0000313" key="1">
    <source>
        <dbReference type="EMBL" id="KFB36947.1"/>
    </source>
</evidence>
<proteinExistence type="predicted"/>
<dbReference type="EMBL" id="ATLV01012655">
    <property type="status" value="NOT_ANNOTATED_CDS"/>
    <property type="molecule type" value="Genomic_DNA"/>
</dbReference>
<organism evidence="1">
    <name type="scientific">Anopheles sinensis</name>
    <name type="common">Mosquito</name>
    <dbReference type="NCBI Taxonomy" id="74873"/>
    <lineage>
        <taxon>Eukaryota</taxon>
        <taxon>Metazoa</taxon>
        <taxon>Ecdysozoa</taxon>
        <taxon>Arthropoda</taxon>
        <taxon>Hexapoda</taxon>
        <taxon>Insecta</taxon>
        <taxon>Pterygota</taxon>
        <taxon>Neoptera</taxon>
        <taxon>Endopterygota</taxon>
        <taxon>Diptera</taxon>
        <taxon>Nematocera</taxon>
        <taxon>Culicoidea</taxon>
        <taxon>Culicidae</taxon>
        <taxon>Anophelinae</taxon>
        <taxon>Anopheles</taxon>
    </lineage>
</organism>
<keyword evidence="3" id="KW-1185">Reference proteome</keyword>
<reference evidence="1 3" key="1">
    <citation type="journal article" date="2014" name="BMC Genomics">
        <title>Genome sequence of Anopheles sinensis provides insight into genetics basis of mosquito competence for malaria parasites.</title>
        <authorList>
            <person name="Zhou D."/>
            <person name="Zhang D."/>
            <person name="Ding G."/>
            <person name="Shi L."/>
            <person name="Hou Q."/>
            <person name="Ye Y."/>
            <person name="Xu Y."/>
            <person name="Zhou H."/>
            <person name="Xiong C."/>
            <person name="Li S."/>
            <person name="Yu J."/>
            <person name="Hong S."/>
            <person name="Yu X."/>
            <person name="Zou P."/>
            <person name="Chen C."/>
            <person name="Chang X."/>
            <person name="Wang W."/>
            <person name="Lv Y."/>
            <person name="Sun Y."/>
            <person name="Ma L."/>
            <person name="Shen B."/>
            <person name="Zhu C."/>
        </authorList>
    </citation>
    <scope>NUCLEOTIDE SEQUENCE [LARGE SCALE GENOMIC DNA]</scope>
</reference>
<name>A0A084VG53_ANOSI</name>
<dbReference type="VEuPathDB" id="VectorBase:ASIC004121"/>
<evidence type="ECO:0000313" key="2">
    <source>
        <dbReference type="EnsemblMetazoa" id="ASIC004121-PA"/>
    </source>
</evidence>
<sequence>MQRYLPAANHPLPLQCPSGIQCQFSVHFGRAYADAQHSSQGSVEHTDTSGTSVAFCLILPINIPTASGGWFRIGRWKHENHPGSTRTSVMVIGWKSLVNAPGRFGLGWSCRNRNETNCQCNEFPWPPERTRHSVHFARDGKPE</sequence>
<dbReference type="EnsemblMetazoa" id="ASIC004121-RA">
    <property type="protein sequence ID" value="ASIC004121-PA"/>
    <property type="gene ID" value="ASIC004121"/>
</dbReference>
<gene>
    <name evidence="1" type="ORF">ZHAS_00004121</name>
</gene>
<protein>
    <submittedName>
        <fullName evidence="1 2">Short-chain dehydrogenase</fullName>
    </submittedName>
</protein>
<reference evidence="2" key="2">
    <citation type="submission" date="2020-05" db="UniProtKB">
        <authorList>
            <consortium name="EnsemblMetazoa"/>
        </authorList>
    </citation>
    <scope>IDENTIFICATION</scope>
</reference>
<dbReference type="AlphaFoldDB" id="A0A084VG53"/>
<evidence type="ECO:0000313" key="3">
    <source>
        <dbReference type="Proteomes" id="UP000030765"/>
    </source>
</evidence>